<dbReference type="EMBL" id="RQXV01000001">
    <property type="protein sequence ID" value="RRD01751.1"/>
    <property type="molecule type" value="Genomic_DNA"/>
</dbReference>
<dbReference type="OrthoDB" id="21121at2"/>
<dbReference type="RefSeq" id="WP_124924825.1">
    <property type="nucleotide sequence ID" value="NZ_BMOH01000001.1"/>
</dbReference>
<dbReference type="GO" id="GO:0006527">
    <property type="term" value="P:L-arginine catabolic process"/>
    <property type="evidence" value="ECO:0007669"/>
    <property type="project" value="UniProtKB-UniRule"/>
</dbReference>
<dbReference type="InterPro" id="IPR016181">
    <property type="entry name" value="Acyl_CoA_acyltransferase"/>
</dbReference>
<keyword evidence="2 5" id="KW-0808">Transferase</keyword>
<dbReference type="GO" id="GO:0008791">
    <property type="term" value="F:arginine N-succinyltransferase activity"/>
    <property type="evidence" value="ECO:0007669"/>
    <property type="project" value="UniProtKB-UniRule"/>
</dbReference>
<gene>
    <name evidence="5" type="primary">astA</name>
    <name evidence="5" type="ORF">EHS89_04170</name>
</gene>
<dbReference type="Pfam" id="PF04958">
    <property type="entry name" value="AstA"/>
    <property type="match status" value="1"/>
</dbReference>
<reference evidence="5 6" key="1">
    <citation type="submission" date="2018-11" db="EMBL/GenBank/DDBJ databases">
        <title>The draft genome sequence of Amphritea balenae JAMM 1525T.</title>
        <authorList>
            <person name="Fang Z."/>
            <person name="Zhang Y."/>
            <person name="Han X."/>
        </authorList>
    </citation>
    <scope>NUCLEOTIDE SEQUENCE [LARGE SCALE GENOMIC DNA]</scope>
    <source>
        <strain evidence="5 6">JAMM 1525</strain>
    </source>
</reference>
<dbReference type="InterPro" id="IPR017650">
    <property type="entry name" value="Arginine_N-succinylTrfase"/>
</dbReference>
<keyword evidence="6" id="KW-1185">Reference proteome</keyword>
<dbReference type="Gene3D" id="2.40.40.20">
    <property type="match status" value="1"/>
</dbReference>
<dbReference type="PANTHER" id="PTHR30420:SF1">
    <property type="entry name" value="ARGININE N-SUCCINYLTRANSFERASE"/>
    <property type="match status" value="1"/>
</dbReference>
<evidence type="ECO:0000256" key="2">
    <source>
        <dbReference type="ARBA" id="ARBA00022679"/>
    </source>
</evidence>
<evidence type="ECO:0000313" key="5">
    <source>
        <dbReference type="EMBL" id="RRD01751.1"/>
    </source>
</evidence>
<protein>
    <recommendedName>
        <fullName evidence="4">Arginine N-succinyltransferase</fullName>
        <ecNumber evidence="4">2.3.1.109</ecNumber>
    </recommendedName>
</protein>
<evidence type="ECO:0000256" key="3">
    <source>
        <dbReference type="ARBA" id="ARBA00023315"/>
    </source>
</evidence>
<sequence length="344" mass="38556">MLLLRPLNFNDIQGLERLAVISGGSMTTLPANRDHLGELINGTQQSLRKDVEQAGDESYHFVLEDTESGSLIGVSGIDATVGISSPFYSYRTEKVVHASNELQIHNQIPALHLCQDYTGVARLCTLFIDKEHRTPVNLHLLSRARLMFIAQHPERFASRLIAELQGVVDENNRSPFWESLGRHFFEMDFTKANYLTGINSKGFIADLMPHYPVYVPLLSQEAQDVLGKPRPDMQNVMRLLENEGFSYRGYIDIFDAGPTMEARTDFVRSIAQNRQVAARIGESATDDSNLHQALISNTGLKNYRCLVSRIDPEQPEISAEIAELLQVSEGDPIRIMRLSDAELG</sequence>
<evidence type="ECO:0000256" key="4">
    <source>
        <dbReference type="NCBIfam" id="TIGR03244"/>
    </source>
</evidence>
<keyword evidence="1" id="KW-0056">Arginine metabolism</keyword>
<dbReference type="NCBIfam" id="TIGR03243">
    <property type="entry name" value="arg_catab_AOST"/>
    <property type="match status" value="1"/>
</dbReference>
<organism evidence="5 6">
    <name type="scientific">Amphritea balenae</name>
    <dbReference type="NCBI Taxonomy" id="452629"/>
    <lineage>
        <taxon>Bacteria</taxon>
        <taxon>Pseudomonadati</taxon>
        <taxon>Pseudomonadota</taxon>
        <taxon>Gammaproteobacteria</taxon>
        <taxon>Oceanospirillales</taxon>
        <taxon>Oceanospirillaceae</taxon>
        <taxon>Amphritea</taxon>
    </lineage>
</organism>
<accession>A0A3P1SX19</accession>
<dbReference type="NCBIfam" id="TIGR03244">
    <property type="entry name" value="arg_catab_AstA"/>
    <property type="match status" value="1"/>
</dbReference>
<dbReference type="AlphaFoldDB" id="A0A3P1SX19"/>
<dbReference type="SUPFAM" id="SSF55729">
    <property type="entry name" value="Acyl-CoA N-acyltransferases (Nat)"/>
    <property type="match status" value="1"/>
</dbReference>
<evidence type="ECO:0000313" key="6">
    <source>
        <dbReference type="Proteomes" id="UP000267535"/>
    </source>
</evidence>
<name>A0A3P1SX19_9GAMM</name>
<dbReference type="InterPro" id="IPR007041">
    <property type="entry name" value="Arg_succinylTrfase_AstA/AruG"/>
</dbReference>
<evidence type="ECO:0000256" key="1">
    <source>
        <dbReference type="ARBA" id="ARBA00022503"/>
    </source>
</evidence>
<dbReference type="EC" id="2.3.1.109" evidence="4"/>
<keyword evidence="3 5" id="KW-0012">Acyltransferase</keyword>
<comment type="caution">
    <text evidence="5">The sequence shown here is derived from an EMBL/GenBank/DDBJ whole genome shotgun (WGS) entry which is preliminary data.</text>
</comment>
<dbReference type="Proteomes" id="UP000267535">
    <property type="component" value="Unassembled WGS sequence"/>
</dbReference>
<dbReference type="PANTHER" id="PTHR30420">
    <property type="entry name" value="N-SUCCINYLARGININE DIHYDROLASE"/>
    <property type="match status" value="1"/>
</dbReference>
<proteinExistence type="predicted"/>